<dbReference type="Pfam" id="PF13439">
    <property type="entry name" value="Glyco_transf_4"/>
    <property type="match status" value="1"/>
</dbReference>
<evidence type="ECO:0000256" key="9">
    <source>
        <dbReference type="ARBA" id="ARBA00045104"/>
    </source>
</evidence>
<evidence type="ECO:0000313" key="14">
    <source>
        <dbReference type="Proteomes" id="UP000001514"/>
    </source>
</evidence>
<dbReference type="EC" id="2.4.1.257" evidence="10"/>
<dbReference type="HOGENOM" id="CLU_030619_1_0_1"/>
<dbReference type="OMA" id="AMYMKCP"/>
<comment type="subcellular location">
    <subcellularLocation>
        <location evidence="10">Endoplasmic reticulum membrane</location>
        <topology evidence="10">Single-pass membrane protein</topology>
    </subcellularLocation>
</comment>
<evidence type="ECO:0000256" key="2">
    <source>
        <dbReference type="ARBA" id="ARBA00022676"/>
    </source>
</evidence>
<dbReference type="FunCoup" id="D8S9I4">
    <property type="interactions" value="4924"/>
</dbReference>
<comment type="catalytic activity">
    <reaction evidence="8 10">
        <text>a beta-D-Man-(1-&gt;4)-beta-D-GlcNAc-(1-&gt;4)-alpha-D-GlcNAc-diphospho-di-trans,poly-cis-dolichol + GDP-alpha-D-mannose = an alpha-D-Man-(1-&gt;3)-beta-D-Man-(1-&gt;4)-beta-D-GlcNAc-(1-&gt;4)-alpha-D-GlcNAc-diphospho-di-trans,poly-cis-dolichol + GDP + H(+)</text>
        <dbReference type="Rhea" id="RHEA:29515"/>
        <dbReference type="Rhea" id="RHEA-COMP:19511"/>
        <dbReference type="Rhea" id="RHEA-COMP:19513"/>
        <dbReference type="ChEBI" id="CHEBI:15378"/>
        <dbReference type="ChEBI" id="CHEBI:57527"/>
        <dbReference type="ChEBI" id="CHEBI:58189"/>
        <dbReference type="ChEBI" id="CHEBI:58472"/>
        <dbReference type="ChEBI" id="CHEBI:132510"/>
        <dbReference type="EC" id="2.4.1.132"/>
    </reaction>
    <physiologicalReaction direction="left-to-right" evidence="8 10">
        <dbReference type="Rhea" id="RHEA:29516"/>
    </physiologicalReaction>
</comment>
<dbReference type="STRING" id="88036.D8S9I4"/>
<dbReference type="PANTHER" id="PTHR45918:SF1">
    <property type="entry name" value="ALPHA-1,3_1,6-MANNOSYLTRANSFERASE ALG2"/>
    <property type="match status" value="1"/>
</dbReference>
<dbReference type="AlphaFoldDB" id="D8S9I4"/>
<name>D8S9I4_SELML</name>
<evidence type="ECO:0000259" key="11">
    <source>
        <dbReference type="Pfam" id="PF00534"/>
    </source>
</evidence>
<feature type="domain" description="Glycosyltransferase subfamily 4-like N-terminal" evidence="12">
    <location>
        <begin position="18"/>
        <end position="197"/>
    </location>
</feature>
<proteinExistence type="inferred from homology"/>
<evidence type="ECO:0000256" key="8">
    <source>
        <dbReference type="ARBA" id="ARBA00045103"/>
    </source>
</evidence>
<dbReference type="Gramene" id="EFJ18822">
    <property type="protein sequence ID" value="EFJ18822"/>
    <property type="gene ID" value="SELMODRAFT_419620"/>
</dbReference>
<dbReference type="GO" id="GO:0102704">
    <property type="term" value="F:GDP-Man:Man(2)GlcNAc(2)-PP-Dol alpha-1,6-mannosyltransferase activity"/>
    <property type="evidence" value="ECO:0007669"/>
    <property type="project" value="UniProtKB-UniRule"/>
</dbReference>
<keyword evidence="3 10" id="KW-0808">Transferase</keyword>
<evidence type="ECO:0000256" key="4">
    <source>
        <dbReference type="ARBA" id="ARBA00022692"/>
    </source>
</evidence>
<comment type="pathway">
    <text evidence="1 10">Protein modification; protein glycosylation.</text>
</comment>
<accession>D8S9I4</accession>
<keyword evidence="4" id="KW-0812">Transmembrane</keyword>
<dbReference type="GO" id="GO:0006488">
    <property type="term" value="P:dolichol-linked oligosaccharide biosynthetic process"/>
    <property type="evidence" value="ECO:0000318"/>
    <property type="project" value="GO_Central"/>
</dbReference>
<keyword evidence="5" id="KW-0256">Endoplasmic reticulum</keyword>
<dbReference type="KEGG" id="smo:SELMODRAFT_419620"/>
<dbReference type="GeneID" id="9647090"/>
<dbReference type="EMBL" id="GL377608">
    <property type="protein sequence ID" value="EFJ18822.1"/>
    <property type="molecule type" value="Genomic_DNA"/>
</dbReference>
<evidence type="ECO:0000256" key="5">
    <source>
        <dbReference type="ARBA" id="ARBA00022824"/>
    </source>
</evidence>
<comment type="function">
    <text evidence="10">Mannosylates Man(2)GlcNAc(2)-dolichol diphosphate and Man(1)GlcNAc(2)-dolichol diphosphate to form Man(3)GlcNAc(2)-dolichol diphosphate.</text>
</comment>
<dbReference type="CDD" id="cd03805">
    <property type="entry name" value="GT4_ALG2-like"/>
    <property type="match status" value="1"/>
</dbReference>
<dbReference type="Pfam" id="PF00534">
    <property type="entry name" value="Glycos_transf_1"/>
    <property type="match status" value="1"/>
</dbReference>
<dbReference type="GO" id="GO:0012505">
    <property type="term" value="C:endomembrane system"/>
    <property type="evidence" value="ECO:0000318"/>
    <property type="project" value="GO_Central"/>
</dbReference>
<evidence type="ECO:0000256" key="6">
    <source>
        <dbReference type="ARBA" id="ARBA00022989"/>
    </source>
</evidence>
<dbReference type="eggNOG" id="KOG0853">
    <property type="taxonomic scope" value="Eukaryota"/>
</dbReference>
<evidence type="ECO:0000259" key="12">
    <source>
        <dbReference type="Pfam" id="PF13439"/>
    </source>
</evidence>
<sequence length="404" mass="45036">MEGKRKLSVAICHPDLGIGGAERLIVDAALELKNNGHDVRVFTAHHDPRRCFEETVNGSFPVTVYGDFLPRNVWNKLHAICAYIRCVFVAVCMVLFWPKFDVVLVDQVSAVIPILKIKRSKIVFYCHFPDLLLAPHTTTIKRLYRKPIDWLEETTTGMADRILVNSNFTASTFARTFRKLHARGLRPSVLYPAVDVEQFASLPEKANVDGLPAETPFFLSINRFERKKNVSLAVSAFDIVLSQIENTQVKLVLAGGFDRRVTENCEVLDDLQDLARKLGISEHVLFLPSCSTQTRDELLGSCVCVIYTPSDEHFGIVPLEAMAAGKPVIACRSGGPMESVLHAKTGFLCDPKPAAFASAMLEFVKDPNLAKSMGSSARSHVRDRFSRQTFGSRLVQELWCALSR</sequence>
<dbReference type="InterPro" id="IPR027054">
    <property type="entry name" value="ALG2"/>
</dbReference>
<dbReference type="EC" id="2.4.1.132" evidence="10"/>
<organism evidence="14">
    <name type="scientific">Selaginella moellendorffii</name>
    <name type="common">Spikemoss</name>
    <dbReference type="NCBI Taxonomy" id="88036"/>
    <lineage>
        <taxon>Eukaryota</taxon>
        <taxon>Viridiplantae</taxon>
        <taxon>Streptophyta</taxon>
        <taxon>Embryophyta</taxon>
        <taxon>Tracheophyta</taxon>
        <taxon>Lycopodiopsida</taxon>
        <taxon>Selaginellales</taxon>
        <taxon>Selaginellaceae</taxon>
        <taxon>Selaginella</taxon>
    </lineage>
</organism>
<keyword evidence="14" id="KW-1185">Reference proteome</keyword>
<evidence type="ECO:0000256" key="1">
    <source>
        <dbReference type="ARBA" id="ARBA00004922"/>
    </source>
</evidence>
<dbReference type="OrthoDB" id="448893at2759"/>
<evidence type="ECO:0000256" key="10">
    <source>
        <dbReference type="RuleBase" id="RU367136"/>
    </source>
</evidence>
<evidence type="ECO:0000256" key="7">
    <source>
        <dbReference type="ARBA" id="ARBA00023136"/>
    </source>
</evidence>
<gene>
    <name evidence="13" type="primary">GT4A5</name>
    <name evidence="13" type="ORF">SELMODRAFT_419620</name>
</gene>
<evidence type="ECO:0000256" key="3">
    <source>
        <dbReference type="ARBA" id="ARBA00022679"/>
    </source>
</evidence>
<dbReference type="GO" id="GO:0004378">
    <property type="term" value="F:GDP-Man:Man(1)GlcNAc(2)-PP-Dol alpha-1,3-mannosyltransferase activity"/>
    <property type="evidence" value="ECO:0007669"/>
    <property type="project" value="UniProtKB-UniRule"/>
</dbReference>
<dbReference type="PANTHER" id="PTHR45918">
    <property type="entry name" value="ALPHA-1,3/1,6-MANNOSYLTRANSFERASE ALG2"/>
    <property type="match status" value="1"/>
</dbReference>
<dbReference type="SUPFAM" id="SSF53756">
    <property type="entry name" value="UDP-Glycosyltransferase/glycogen phosphorylase"/>
    <property type="match status" value="1"/>
</dbReference>
<dbReference type="GO" id="GO:0000033">
    <property type="term" value="F:alpha-1,3-mannosyltransferase activity"/>
    <property type="evidence" value="ECO:0000318"/>
    <property type="project" value="GO_Central"/>
</dbReference>
<feature type="domain" description="Glycosyl transferase family 1" evidence="11">
    <location>
        <begin position="207"/>
        <end position="379"/>
    </location>
</feature>
<dbReference type="Proteomes" id="UP000001514">
    <property type="component" value="Unassembled WGS sequence"/>
</dbReference>
<keyword evidence="7" id="KW-0472">Membrane</keyword>
<dbReference type="InterPro" id="IPR001296">
    <property type="entry name" value="Glyco_trans_1"/>
</dbReference>
<dbReference type="InterPro" id="IPR028098">
    <property type="entry name" value="Glyco_trans_4-like_N"/>
</dbReference>
<comment type="similarity">
    <text evidence="10">Belongs to the glycosyltransferase group 1 family.</text>
</comment>
<dbReference type="GO" id="GO:0005789">
    <property type="term" value="C:endoplasmic reticulum membrane"/>
    <property type="evidence" value="ECO:0007669"/>
    <property type="project" value="UniProtKB-SubCell"/>
</dbReference>
<dbReference type="UniPathway" id="UPA00378"/>
<evidence type="ECO:0000313" key="13">
    <source>
        <dbReference type="EMBL" id="EFJ18822.1"/>
    </source>
</evidence>
<reference evidence="13 14" key="1">
    <citation type="journal article" date="2011" name="Science">
        <title>The Selaginella genome identifies genetic changes associated with the evolution of vascular plants.</title>
        <authorList>
            <person name="Banks J.A."/>
            <person name="Nishiyama T."/>
            <person name="Hasebe M."/>
            <person name="Bowman J.L."/>
            <person name="Gribskov M."/>
            <person name="dePamphilis C."/>
            <person name="Albert V.A."/>
            <person name="Aono N."/>
            <person name="Aoyama T."/>
            <person name="Ambrose B.A."/>
            <person name="Ashton N.W."/>
            <person name="Axtell M.J."/>
            <person name="Barker E."/>
            <person name="Barker M.S."/>
            <person name="Bennetzen J.L."/>
            <person name="Bonawitz N.D."/>
            <person name="Chapple C."/>
            <person name="Cheng C."/>
            <person name="Correa L.G."/>
            <person name="Dacre M."/>
            <person name="DeBarry J."/>
            <person name="Dreyer I."/>
            <person name="Elias M."/>
            <person name="Engstrom E.M."/>
            <person name="Estelle M."/>
            <person name="Feng L."/>
            <person name="Finet C."/>
            <person name="Floyd S.K."/>
            <person name="Frommer W.B."/>
            <person name="Fujita T."/>
            <person name="Gramzow L."/>
            <person name="Gutensohn M."/>
            <person name="Harholt J."/>
            <person name="Hattori M."/>
            <person name="Heyl A."/>
            <person name="Hirai T."/>
            <person name="Hiwatashi Y."/>
            <person name="Ishikawa M."/>
            <person name="Iwata M."/>
            <person name="Karol K.G."/>
            <person name="Koehler B."/>
            <person name="Kolukisaoglu U."/>
            <person name="Kubo M."/>
            <person name="Kurata T."/>
            <person name="Lalonde S."/>
            <person name="Li K."/>
            <person name="Li Y."/>
            <person name="Litt A."/>
            <person name="Lyons E."/>
            <person name="Manning G."/>
            <person name="Maruyama T."/>
            <person name="Michael T.P."/>
            <person name="Mikami K."/>
            <person name="Miyazaki S."/>
            <person name="Morinaga S."/>
            <person name="Murata T."/>
            <person name="Mueller-Roeber B."/>
            <person name="Nelson D.R."/>
            <person name="Obara M."/>
            <person name="Oguri Y."/>
            <person name="Olmstead R.G."/>
            <person name="Onodera N."/>
            <person name="Petersen B.L."/>
            <person name="Pils B."/>
            <person name="Prigge M."/>
            <person name="Rensing S.A."/>
            <person name="Riano-Pachon D.M."/>
            <person name="Roberts A.W."/>
            <person name="Sato Y."/>
            <person name="Scheller H.V."/>
            <person name="Schulz B."/>
            <person name="Schulz C."/>
            <person name="Shakirov E.V."/>
            <person name="Shibagaki N."/>
            <person name="Shinohara N."/>
            <person name="Shippen D.E."/>
            <person name="Soerensen I."/>
            <person name="Sotooka R."/>
            <person name="Sugimoto N."/>
            <person name="Sugita M."/>
            <person name="Sumikawa N."/>
            <person name="Tanurdzic M."/>
            <person name="Theissen G."/>
            <person name="Ulvskov P."/>
            <person name="Wakazuki S."/>
            <person name="Weng J.K."/>
            <person name="Willats W.W."/>
            <person name="Wipf D."/>
            <person name="Wolf P.G."/>
            <person name="Yang L."/>
            <person name="Zimmer A.D."/>
            <person name="Zhu Q."/>
            <person name="Mitros T."/>
            <person name="Hellsten U."/>
            <person name="Loque D."/>
            <person name="Otillar R."/>
            <person name="Salamov A."/>
            <person name="Schmutz J."/>
            <person name="Shapiro H."/>
            <person name="Lindquist E."/>
            <person name="Lucas S."/>
            <person name="Rokhsar D."/>
            <person name="Grigoriev I.V."/>
        </authorList>
    </citation>
    <scope>NUCLEOTIDE SEQUENCE [LARGE SCALE GENOMIC DNA]</scope>
</reference>
<comment type="catalytic activity">
    <reaction evidence="9 10">
        <text>an alpha-D-Man-(1-&gt;3)-beta-D-Man-(1-&gt;4)-beta-D-GlcNAc-(1-&gt;4)-alpha-D-GlcNAc-diphospho-di-trans,poly-cis-dolichol + GDP-alpha-D-mannose = an alpha-D-Man-(1-&gt;3)-[alpha-D-Man-(1-&gt;6)]-beta-D-Man-(1-&gt;4)-beta-D-GlcNAc-(1-&gt;4)-alpha-D-GlcNAc-diphospho-di-trans,poly-cis-dolichol + GDP + H(+)</text>
        <dbReference type="Rhea" id="RHEA:29519"/>
        <dbReference type="Rhea" id="RHEA-COMP:19513"/>
        <dbReference type="Rhea" id="RHEA-COMP:19515"/>
        <dbReference type="ChEBI" id="CHEBI:15378"/>
        <dbReference type="ChEBI" id="CHEBI:57527"/>
        <dbReference type="ChEBI" id="CHEBI:58189"/>
        <dbReference type="ChEBI" id="CHEBI:132510"/>
        <dbReference type="ChEBI" id="CHEBI:132511"/>
        <dbReference type="EC" id="2.4.1.257"/>
    </reaction>
    <physiologicalReaction direction="left-to-right" evidence="9 10">
        <dbReference type="Rhea" id="RHEA:29520"/>
    </physiologicalReaction>
</comment>
<protein>
    <recommendedName>
        <fullName evidence="10">Alpha-1,3/1,6-mannosyltransferase ALG2</fullName>
        <ecNumber evidence="10">2.4.1.132</ecNumber>
        <ecNumber evidence="10">2.4.1.257</ecNumber>
    </recommendedName>
    <alternativeName>
        <fullName evidence="10">GDP-Man:Man(1)GlcNAc(2)-PP-Dol alpha-1,3-mannosyltransferase</fullName>
    </alternativeName>
</protein>
<keyword evidence="6" id="KW-1133">Transmembrane helix</keyword>
<keyword evidence="2 10" id="KW-0328">Glycosyltransferase</keyword>
<dbReference type="Gene3D" id="3.40.50.2000">
    <property type="entry name" value="Glycogen Phosphorylase B"/>
    <property type="match status" value="2"/>
</dbReference>
<dbReference type="InParanoid" id="D8S9I4"/>